<dbReference type="KEGG" id="tcc:108661538"/>
<dbReference type="Proteomes" id="UP000694886">
    <property type="component" value="Chromosome 4"/>
</dbReference>
<reference evidence="3" key="2">
    <citation type="submission" date="2025-08" db="UniProtKB">
        <authorList>
            <consortium name="RefSeq"/>
        </authorList>
    </citation>
    <scope>IDENTIFICATION</scope>
</reference>
<dbReference type="PANTHER" id="PTHR11439">
    <property type="entry name" value="GAG-POL-RELATED RETROTRANSPOSON"/>
    <property type="match status" value="1"/>
</dbReference>
<name>A0AB32W9Z4_THECC</name>
<evidence type="ECO:0000313" key="3">
    <source>
        <dbReference type="RefSeq" id="XP_017974444.1"/>
    </source>
</evidence>
<feature type="region of interest" description="Disordered" evidence="1">
    <location>
        <begin position="304"/>
        <end position="336"/>
    </location>
</feature>
<dbReference type="PANTHER" id="PTHR11439:SF498">
    <property type="entry name" value="DNAK FAMILY PROTEIN"/>
    <property type="match status" value="1"/>
</dbReference>
<organism evidence="2 3">
    <name type="scientific">Theobroma cacao</name>
    <name type="common">Cacao</name>
    <name type="synonym">Cocoa</name>
    <dbReference type="NCBI Taxonomy" id="3641"/>
    <lineage>
        <taxon>Eukaryota</taxon>
        <taxon>Viridiplantae</taxon>
        <taxon>Streptophyta</taxon>
        <taxon>Embryophyta</taxon>
        <taxon>Tracheophyta</taxon>
        <taxon>Spermatophyta</taxon>
        <taxon>Magnoliopsida</taxon>
        <taxon>eudicotyledons</taxon>
        <taxon>Gunneridae</taxon>
        <taxon>Pentapetalae</taxon>
        <taxon>rosids</taxon>
        <taxon>malvids</taxon>
        <taxon>Malvales</taxon>
        <taxon>Malvaceae</taxon>
        <taxon>Byttnerioideae</taxon>
        <taxon>Theobroma</taxon>
    </lineage>
</organism>
<gene>
    <name evidence="3" type="primary">LOC108661538</name>
</gene>
<evidence type="ECO:0000256" key="1">
    <source>
        <dbReference type="SAM" id="MobiDB-lite"/>
    </source>
</evidence>
<dbReference type="Gramene" id="Tc04v2_t002820.1">
    <property type="protein sequence ID" value="Tc04v2_p002820.1"/>
    <property type="gene ID" value="Tc04v2_g002820"/>
</dbReference>
<evidence type="ECO:0000313" key="2">
    <source>
        <dbReference type="Proteomes" id="UP000694886"/>
    </source>
</evidence>
<dbReference type="AlphaFoldDB" id="A0AB32W9Z4"/>
<reference evidence="2" key="1">
    <citation type="journal article" date="1997" name="Nucleic Acids Res.">
        <title>tRNAscan-SE: a program for improved detection of transfer RNA genes in genomic sequence.</title>
        <authorList>
            <person name="Lowe T.M."/>
            <person name="Eddy S.R."/>
        </authorList>
    </citation>
    <scope>NUCLEOTIDE SEQUENCE [LARGE SCALE GENOMIC DNA]</scope>
    <source>
        <strain evidence="2">r\B97-61/B2</strain>
    </source>
</reference>
<feature type="compositionally biased region" description="Acidic residues" evidence="1">
    <location>
        <begin position="305"/>
        <end position="323"/>
    </location>
</feature>
<accession>A0AB32W9Z4</accession>
<protein>
    <submittedName>
        <fullName evidence="3">Uncharacterized protein LOC108661538</fullName>
    </submittedName>
</protein>
<dbReference type="GeneID" id="108661538"/>
<proteinExistence type="predicted"/>
<dbReference type="RefSeq" id="XP_017974444.1">
    <property type="nucleotide sequence ID" value="XM_018118955.1"/>
</dbReference>
<sequence length="336" mass="37847">MVHGVWYFCLKILKQYGVNGKIKMNADGTMERYKACLVVKAKNWFLSKLEINNAFLNGDLEETAYMDLPQGYQFQGECSLGTKMYCFSQSKSDYSLFTMTTGSGDFVALLDLGKLKYFLGLEIAKSLEGVSLCRRKYTLDLLEEYGLLGTKPSYTPINYNHKLSKVEADEKLVDLTLPDITILSQFMDKPGHVHMMVAYKVLKYLKLAPGQGILMKADSELCIIAYFDSDYARCLDTIRSIIGFNMFIGNSLLSTSTSSTLLTPSALASGSHQMLKEDTMILEDDIEMLEDNTTTFNDNEACYQGEDDWFPTNEDSFDNDSDGWPDGSHIDNLEDD</sequence>